<dbReference type="SUPFAM" id="SSF109604">
    <property type="entry name" value="HD-domain/PDEase-like"/>
    <property type="match status" value="1"/>
</dbReference>
<dbReference type="PANTHER" id="PTHR46246:SF1">
    <property type="entry name" value="GUANOSINE-3',5'-BIS(DIPHOSPHATE) 3'-PYROPHOSPHOHYDROLASE MESH1"/>
    <property type="match status" value="1"/>
</dbReference>
<dbReference type="Gene3D" id="1.10.3210.10">
    <property type="entry name" value="Hypothetical protein af1432"/>
    <property type="match status" value="1"/>
</dbReference>
<dbReference type="PANTHER" id="PTHR46246">
    <property type="entry name" value="GUANOSINE-3',5'-BIS(DIPHOSPHATE) 3'-PYROPHOSPHOHYDROLASE MESH1"/>
    <property type="match status" value="1"/>
</dbReference>
<dbReference type="Proteomes" id="UP001275436">
    <property type="component" value="Unassembled WGS sequence"/>
</dbReference>
<dbReference type="SMART" id="SM00471">
    <property type="entry name" value="HDc"/>
    <property type="match status" value="1"/>
</dbReference>
<feature type="region of interest" description="Disordered" evidence="1">
    <location>
        <begin position="1"/>
        <end position="24"/>
    </location>
</feature>
<feature type="domain" description="HD/PDEase" evidence="2">
    <location>
        <begin position="22"/>
        <end position="128"/>
    </location>
</feature>
<dbReference type="EMBL" id="BSKO01000001">
    <property type="protein sequence ID" value="GLO64867.1"/>
    <property type="molecule type" value="Genomic_DNA"/>
</dbReference>
<dbReference type="RefSeq" id="WP_069686060.1">
    <property type="nucleotide sequence ID" value="NZ_BSKO01000001.1"/>
</dbReference>
<evidence type="ECO:0000313" key="4">
    <source>
        <dbReference type="Proteomes" id="UP001275436"/>
    </source>
</evidence>
<protein>
    <submittedName>
        <fullName evidence="3">Phosphohydrolase</fullName>
    </submittedName>
</protein>
<keyword evidence="4" id="KW-1185">Reference proteome</keyword>
<dbReference type="Pfam" id="PF13328">
    <property type="entry name" value="HD_4"/>
    <property type="match status" value="1"/>
</dbReference>
<proteinExistence type="predicted"/>
<evidence type="ECO:0000256" key="1">
    <source>
        <dbReference type="SAM" id="MobiDB-lite"/>
    </source>
</evidence>
<organism evidence="3 4">
    <name type="scientific">Oceanobacillus kimchii</name>
    <dbReference type="NCBI Taxonomy" id="746691"/>
    <lineage>
        <taxon>Bacteria</taxon>
        <taxon>Bacillati</taxon>
        <taxon>Bacillota</taxon>
        <taxon>Bacilli</taxon>
        <taxon>Bacillales</taxon>
        <taxon>Bacillaceae</taxon>
        <taxon>Oceanobacillus</taxon>
    </lineage>
</organism>
<comment type="caution">
    <text evidence="3">The sequence shown here is derived from an EMBL/GenBank/DDBJ whole genome shotgun (WGS) entry which is preliminary data.</text>
</comment>
<dbReference type="InterPro" id="IPR003607">
    <property type="entry name" value="HD/PDEase_dom"/>
</dbReference>
<gene>
    <name evidence="3" type="ORF">MACH08_06510</name>
</gene>
<reference evidence="3 4" key="1">
    <citation type="submission" date="2023-02" db="EMBL/GenBank/DDBJ databases">
        <title>Oceanobacillus kimchii IFOP_LL358 isolated form Alexandrium catenella lab strain.</title>
        <authorList>
            <person name="Gajardo G."/>
            <person name="Ueki S."/>
            <person name="Maruyama F."/>
        </authorList>
    </citation>
    <scope>NUCLEOTIDE SEQUENCE [LARGE SCALE GENOMIC DNA]</scope>
    <source>
        <strain evidence="3 4">IFOP_LL358</strain>
    </source>
</reference>
<name>A0ABQ5TFN1_9BACI</name>
<dbReference type="CDD" id="cd00077">
    <property type="entry name" value="HDc"/>
    <property type="match status" value="1"/>
</dbReference>
<sequence>MLKEKAKNFATKAHQGQTRKNSDEAYITHPIRVAQRLELEGSSDSLVCAAYLHDVVEDTPVTIDDIQHEFGNEIAQLVAAHTEDKSKTWKERKQHTIYSIQNAPKEVKYLIIADKLDNLLELEKEYQILGEAIWANFNAGYEQQKWYNQSIVKYMYAGLDKSEVPGYFSEYENAVERVFPQK</sequence>
<evidence type="ECO:0000259" key="2">
    <source>
        <dbReference type="SMART" id="SM00471"/>
    </source>
</evidence>
<evidence type="ECO:0000313" key="3">
    <source>
        <dbReference type="EMBL" id="GLO64867.1"/>
    </source>
</evidence>
<dbReference type="InterPro" id="IPR052194">
    <property type="entry name" value="MESH1"/>
</dbReference>
<accession>A0ABQ5TFN1</accession>